<dbReference type="Gene3D" id="2.60.120.1440">
    <property type="match status" value="1"/>
</dbReference>
<evidence type="ECO:0000313" key="3">
    <source>
        <dbReference type="Proteomes" id="UP000015454"/>
    </source>
</evidence>
<reference evidence="2" key="1">
    <citation type="submission" date="2013-05" db="EMBL/GenBank/DDBJ databases">
        <authorList>
            <person name="Harkins D.M."/>
            <person name="Durkin A.S."/>
            <person name="Brinkac L.M."/>
            <person name="Haft D.H."/>
            <person name="Selengut J.D."/>
            <person name="Sanka R."/>
            <person name="DePew J."/>
            <person name="Purushe J."/>
            <person name="Hartskeerl R.A."/>
            <person name="Ahmed A."/>
            <person name="van der Linden H."/>
            <person name="Goris M.G.A."/>
            <person name="Vinetz J.M."/>
            <person name="Sutton G.G."/>
            <person name="Nierman W.C."/>
            <person name="Fouts D.E."/>
        </authorList>
    </citation>
    <scope>NUCLEOTIDE SEQUENCE [LARGE SCALE GENOMIC DNA]</scope>
    <source>
        <strain evidence="2">5399</strain>
    </source>
</reference>
<dbReference type="InterPro" id="IPR006860">
    <property type="entry name" value="FecR"/>
</dbReference>
<evidence type="ECO:0000259" key="1">
    <source>
        <dbReference type="Pfam" id="PF04773"/>
    </source>
</evidence>
<dbReference type="OrthoDB" id="323334at2"/>
<gene>
    <name evidence="2" type="ORF">LEP1GSC050_0306</name>
</gene>
<proteinExistence type="predicted"/>
<keyword evidence="3" id="KW-1185">Reference proteome</keyword>
<evidence type="ECO:0000313" key="2">
    <source>
        <dbReference type="EMBL" id="EQA46400.1"/>
    </source>
</evidence>
<feature type="domain" description="FecR protein" evidence="1">
    <location>
        <begin position="63"/>
        <end position="152"/>
    </location>
</feature>
<name>T0F5K6_9LEPT</name>
<dbReference type="Proteomes" id="UP000015454">
    <property type="component" value="Unassembled WGS sequence"/>
</dbReference>
<sequence length="249" mass="27640">MKVRAVGQQLITSFCIGLAMAISPIEPAEEISVVLFVTGEAFYIQNGKRSEVKKNIVLKKQDQVETIRGKVDLQIGSSSVIRISPYTKIQISELSSSAKENKSTIDLVSGKVFAKVDKSSKKENFVITSASYTAGVRGTQFVIGEESEQIRASNPDHEDSNIPNGIFVKEGEVGVSTDSNNTTSVHSDEEIVISPTGLLKQPLQAFMKEKMKIIDEFRRMKDENYKMLKDQILKNQELLHNANTKVNQE</sequence>
<organism evidence="2 3">
    <name type="scientific">Leptospira broomii serovar Hurstbridge str. 5399</name>
    <dbReference type="NCBI Taxonomy" id="1049789"/>
    <lineage>
        <taxon>Bacteria</taxon>
        <taxon>Pseudomonadati</taxon>
        <taxon>Spirochaetota</taxon>
        <taxon>Spirochaetia</taxon>
        <taxon>Leptospirales</taxon>
        <taxon>Leptospiraceae</taxon>
        <taxon>Leptospira</taxon>
    </lineage>
</organism>
<dbReference type="AlphaFoldDB" id="T0F5K6"/>
<comment type="caution">
    <text evidence="2">The sequence shown here is derived from an EMBL/GenBank/DDBJ whole genome shotgun (WGS) entry which is preliminary data.</text>
</comment>
<dbReference type="STRING" id="1049789.LEP1GSC050_0306"/>
<dbReference type="Pfam" id="PF04773">
    <property type="entry name" value="FecR"/>
    <property type="match status" value="1"/>
</dbReference>
<protein>
    <submittedName>
        <fullName evidence="2">Sigma factor regulatory protein, FecR/PupR family</fullName>
    </submittedName>
</protein>
<dbReference type="EMBL" id="AHMO02000007">
    <property type="protein sequence ID" value="EQA46400.1"/>
    <property type="molecule type" value="Genomic_DNA"/>
</dbReference>
<dbReference type="PANTHER" id="PTHR38731">
    <property type="entry name" value="LIPL45-RELATED LIPOPROTEIN-RELATED"/>
    <property type="match status" value="1"/>
</dbReference>
<accession>T0F5K6</accession>
<dbReference type="PANTHER" id="PTHR38731:SF1">
    <property type="entry name" value="FECR PROTEIN DOMAIN-CONTAINING PROTEIN"/>
    <property type="match status" value="1"/>
</dbReference>